<protein>
    <submittedName>
        <fullName evidence="1">Uncharacterized protein</fullName>
    </submittedName>
</protein>
<dbReference type="VEuPathDB" id="FungiDB:YALI1_F02389g"/>
<organism evidence="1 2">
    <name type="scientific">Yarrowia lipolytica</name>
    <name type="common">Candida lipolytica</name>
    <dbReference type="NCBI Taxonomy" id="4952"/>
    <lineage>
        <taxon>Eukaryota</taxon>
        <taxon>Fungi</taxon>
        <taxon>Dikarya</taxon>
        <taxon>Ascomycota</taxon>
        <taxon>Saccharomycotina</taxon>
        <taxon>Dipodascomycetes</taxon>
        <taxon>Dipodascales</taxon>
        <taxon>Dipodascales incertae sedis</taxon>
        <taxon>Yarrowia</taxon>
    </lineage>
</organism>
<reference evidence="1 2" key="1">
    <citation type="journal article" date="2016" name="PLoS ONE">
        <title>Sequence Assembly of Yarrowia lipolytica Strain W29/CLIB89 Shows Transposable Element Diversity.</title>
        <authorList>
            <person name="Magnan C."/>
            <person name="Yu J."/>
            <person name="Chang I."/>
            <person name="Jahn E."/>
            <person name="Kanomata Y."/>
            <person name="Wu J."/>
            <person name="Zeller M."/>
            <person name="Oakes M."/>
            <person name="Baldi P."/>
            <person name="Sandmeyer S."/>
        </authorList>
    </citation>
    <scope>NUCLEOTIDE SEQUENCE [LARGE SCALE GENOMIC DNA]</scope>
    <source>
        <strain evidence="2">CLIB89(W29)</strain>
    </source>
</reference>
<dbReference type="GeneID" id="94583810"/>
<sequence length="68" mass="7376">MYSCPVGFGFGFRDCTNGGGGAGAGRILDGLLGAISGPFRQKIYQKRKTVVVVCIHTYFYLRAHCPVF</sequence>
<dbReference type="Proteomes" id="UP000182444">
    <property type="component" value="Chromosome 1F"/>
</dbReference>
<proteinExistence type="predicted"/>
<gene>
    <name evidence="1" type="ORF">YALI1_F02389g</name>
</gene>
<evidence type="ECO:0000313" key="1">
    <source>
        <dbReference type="EMBL" id="AOW06492.1"/>
    </source>
</evidence>
<name>A0A1D8NLI3_YARLL</name>
<dbReference type="EMBL" id="CP017558">
    <property type="protein sequence ID" value="AOW06492.1"/>
    <property type="molecule type" value="Genomic_DNA"/>
</dbReference>
<evidence type="ECO:0000313" key="2">
    <source>
        <dbReference type="Proteomes" id="UP000182444"/>
    </source>
</evidence>
<dbReference type="RefSeq" id="XP_068139317.1">
    <property type="nucleotide sequence ID" value="XM_068283216.1"/>
</dbReference>
<accession>A0A1D8NLI3</accession>
<dbReference type="AlphaFoldDB" id="A0A1D8NLI3"/>